<dbReference type="AlphaFoldDB" id="A0A7S4FQB7"/>
<reference evidence="2" key="1">
    <citation type="submission" date="2021-01" db="EMBL/GenBank/DDBJ databases">
        <authorList>
            <person name="Corre E."/>
            <person name="Pelletier E."/>
            <person name="Niang G."/>
            <person name="Scheremetjew M."/>
            <person name="Finn R."/>
            <person name="Kale V."/>
            <person name="Holt S."/>
            <person name="Cochrane G."/>
            <person name="Meng A."/>
            <person name="Brown T."/>
            <person name="Cohen L."/>
        </authorList>
    </citation>
    <scope>NUCLEOTIDE SEQUENCE</scope>
    <source>
        <strain evidence="2">CCMP1594</strain>
    </source>
</reference>
<protein>
    <submittedName>
        <fullName evidence="2">Uncharacterized protein</fullName>
    </submittedName>
</protein>
<evidence type="ECO:0000313" key="2">
    <source>
        <dbReference type="EMBL" id="CAE0807833.1"/>
    </source>
</evidence>
<organism evidence="2">
    <name type="scientific">Eutreptiella gymnastica</name>
    <dbReference type="NCBI Taxonomy" id="73025"/>
    <lineage>
        <taxon>Eukaryota</taxon>
        <taxon>Discoba</taxon>
        <taxon>Euglenozoa</taxon>
        <taxon>Euglenida</taxon>
        <taxon>Spirocuta</taxon>
        <taxon>Euglenophyceae</taxon>
        <taxon>Eutreptiales</taxon>
        <taxon>Eutreptiaceae</taxon>
        <taxon>Eutreptiella</taxon>
    </lineage>
</organism>
<sequence length="106" mass="11697">MPCWAVGQPFGPGIQQPKSPFAAELPTSALQWHVVQSQQHSVDMDLHTPQHCPGTPRGPPESWPQWHQHMLLSPMTHTVTHDRRLHKALPSTSTTIETSIARATGG</sequence>
<dbReference type="EMBL" id="HBJA01053498">
    <property type="protein sequence ID" value="CAE0807833.1"/>
    <property type="molecule type" value="Transcribed_RNA"/>
</dbReference>
<proteinExistence type="predicted"/>
<feature type="region of interest" description="Disordered" evidence="1">
    <location>
        <begin position="40"/>
        <end position="62"/>
    </location>
</feature>
<gene>
    <name evidence="2" type="ORF">EGYM00163_LOCUS18962</name>
</gene>
<evidence type="ECO:0000256" key="1">
    <source>
        <dbReference type="SAM" id="MobiDB-lite"/>
    </source>
</evidence>
<name>A0A7S4FQB7_9EUGL</name>
<accession>A0A7S4FQB7</accession>